<dbReference type="EMBL" id="NHOQ01001708">
    <property type="protein sequence ID" value="PWA22521.1"/>
    <property type="molecule type" value="Genomic_DNA"/>
</dbReference>
<reference evidence="2 3" key="1">
    <citation type="journal article" date="2018" name="G3 (Bethesda)">
        <title>A High-Quality Reference Genome for the Invasive Mosquitofish Gambusia affinis Using a Chicago Library.</title>
        <authorList>
            <person name="Hoffberg S.L."/>
            <person name="Troendle N.J."/>
            <person name="Glenn T.C."/>
            <person name="Mahmud O."/>
            <person name="Louha S."/>
            <person name="Chalopin D."/>
            <person name="Bennetzen J.L."/>
            <person name="Mauricio R."/>
        </authorList>
    </citation>
    <scope>NUCLEOTIDE SEQUENCE [LARGE SCALE GENOMIC DNA]</scope>
    <source>
        <strain evidence="2">NE01/NJP1002.9</strain>
        <tissue evidence="2">Muscle</tissue>
    </source>
</reference>
<protein>
    <submittedName>
        <fullName evidence="2">Uncharacterized protein</fullName>
    </submittedName>
</protein>
<dbReference type="PANTHER" id="PTHR31965:SF1">
    <property type="entry name" value="TRANSMEMBRANE PROTEIN 42"/>
    <property type="match status" value="1"/>
</dbReference>
<dbReference type="PANTHER" id="PTHR31965">
    <property type="entry name" value="TRANSMEMBRANE PROTEIN 42"/>
    <property type="match status" value="1"/>
</dbReference>
<sequence length="273" mass="29241">MNVTTRAAVIGAKHRPNVKNPECGKLMDFSSVYALSAGFLAAAGSLSAKLTLGADYLREMCESGLSGWTQSPGGATRCDWLHVPLRLLCGVLLLSCNTLMWTMFSKALRHGSSSAGVTVTTTASNFISSVSVSQKLIGSKFLFGKPSHSCCVPAVIGRLIFGETHSTLWWMGISLTLCGLLVMHSATPQTSPQEAEKKDKCEWYLYDVLLNDVPLRDGDVVHRPVLTAEACEGAEPGRGGPAPERRPHGLPAGHFAPPPRLPLQTLDSLRTTP</sequence>
<accession>A0A315VT07</accession>
<dbReference type="STRING" id="33528.ENSGAFP00000014585"/>
<organism evidence="2 3">
    <name type="scientific">Gambusia affinis</name>
    <name type="common">Western mosquitofish</name>
    <name type="synonym">Heterandria affinis</name>
    <dbReference type="NCBI Taxonomy" id="33528"/>
    <lineage>
        <taxon>Eukaryota</taxon>
        <taxon>Metazoa</taxon>
        <taxon>Chordata</taxon>
        <taxon>Craniata</taxon>
        <taxon>Vertebrata</taxon>
        <taxon>Euteleostomi</taxon>
        <taxon>Actinopterygii</taxon>
        <taxon>Neopterygii</taxon>
        <taxon>Teleostei</taxon>
        <taxon>Neoteleostei</taxon>
        <taxon>Acanthomorphata</taxon>
        <taxon>Ovalentaria</taxon>
        <taxon>Atherinomorphae</taxon>
        <taxon>Cyprinodontiformes</taxon>
        <taxon>Poeciliidae</taxon>
        <taxon>Poeciliinae</taxon>
        <taxon>Gambusia</taxon>
    </lineage>
</organism>
<feature type="region of interest" description="Disordered" evidence="1">
    <location>
        <begin position="232"/>
        <end position="273"/>
    </location>
</feature>
<gene>
    <name evidence="2" type="ORF">CCH79_00018182</name>
</gene>
<evidence type="ECO:0000313" key="2">
    <source>
        <dbReference type="EMBL" id="PWA22521.1"/>
    </source>
</evidence>
<evidence type="ECO:0000313" key="3">
    <source>
        <dbReference type="Proteomes" id="UP000250572"/>
    </source>
</evidence>
<dbReference type="Proteomes" id="UP000250572">
    <property type="component" value="Unassembled WGS sequence"/>
</dbReference>
<name>A0A315VT07_GAMAF</name>
<evidence type="ECO:0000256" key="1">
    <source>
        <dbReference type="SAM" id="MobiDB-lite"/>
    </source>
</evidence>
<proteinExistence type="predicted"/>
<comment type="caution">
    <text evidence="2">The sequence shown here is derived from an EMBL/GenBank/DDBJ whole genome shotgun (WGS) entry which is preliminary data.</text>
</comment>
<feature type="non-terminal residue" evidence="2">
    <location>
        <position position="273"/>
    </location>
</feature>
<dbReference type="AlphaFoldDB" id="A0A315VT07"/>
<keyword evidence="3" id="KW-1185">Reference proteome</keyword>
<dbReference type="InterPro" id="IPR039632">
    <property type="entry name" value="TMEM42"/>
</dbReference>